<keyword evidence="1" id="KW-0479">Metal-binding</keyword>
<feature type="active site" evidence="3">
    <location>
        <position position="104"/>
    </location>
</feature>
<name>A0A2A8CX76_9BACT</name>
<gene>
    <name evidence="6" type="ORF">CRI94_11300</name>
</gene>
<feature type="active site" description="Proton acceptor" evidence="3">
    <location>
        <position position="168"/>
    </location>
</feature>
<protein>
    <submittedName>
        <fullName evidence="6">Carboxypeptidase</fullName>
    </submittedName>
</protein>
<dbReference type="OrthoDB" id="9783294at2"/>
<dbReference type="Pfam" id="PF07687">
    <property type="entry name" value="M20_dimer"/>
    <property type="match status" value="1"/>
</dbReference>
<reference evidence="6 7" key="1">
    <citation type="submission" date="2017-10" db="EMBL/GenBank/DDBJ databases">
        <title>Draft genome of Longibacter Salinarum.</title>
        <authorList>
            <person name="Goh K.M."/>
            <person name="Shamsir M.S."/>
            <person name="Lim S.W."/>
        </authorList>
    </citation>
    <scope>NUCLEOTIDE SEQUENCE [LARGE SCALE GENOMIC DNA]</scope>
    <source>
        <strain evidence="6 7">KCTC 52045</strain>
    </source>
</reference>
<dbReference type="InterPro" id="IPR050072">
    <property type="entry name" value="Peptidase_M20A"/>
</dbReference>
<dbReference type="GO" id="GO:0046872">
    <property type="term" value="F:metal ion binding"/>
    <property type="evidence" value="ECO:0007669"/>
    <property type="project" value="UniProtKB-KW"/>
</dbReference>
<proteinExistence type="predicted"/>
<keyword evidence="2" id="KW-0378">Hydrolase</keyword>
<dbReference type="PANTHER" id="PTHR43808">
    <property type="entry name" value="ACETYLORNITHINE DEACETYLASE"/>
    <property type="match status" value="1"/>
</dbReference>
<dbReference type="InterPro" id="IPR036264">
    <property type="entry name" value="Bact_exopeptidase_dim_dom"/>
</dbReference>
<sequence length="416" mass="44103">MSDAPSSVDTDHASALHEHLRGQTEAMLDLLERLVRIESPTSDPQAQQKVQSVLADRLAALGFRIQTARGGTTADGDPVGNHLIAFPENRSSETPVQLLLGHGDTVWPHGTLESTVPFEIDREKGVVQGPGVFDMKAGLTQMIFALEALTHLGVDVPVQPIVMVSADEEIGSPTGTRHIERLAPCCDRALVVEPALGLDGKIKTERKGSGRFHIHVKGKSAHAGLDPESGSSAILELSHVVQRLHDLNDPKAGISVNVGTIGGGTRPNVVAAESTAEVDVRITTKEQAEAVEHAIRSIEPTVPETKMTIEGGISRLPMSQTPASRALWQHARTTAERIGLSLDSGRSGGVSDGNTAARFTPTLDGLGPVGDGAHARHEFCYIDAMAERSTILALLIASPATETLLEANRTAKIEMG</sequence>
<dbReference type="InterPro" id="IPR011650">
    <property type="entry name" value="Peptidase_M20_dimer"/>
</dbReference>
<keyword evidence="6" id="KW-0645">Protease</keyword>
<dbReference type="RefSeq" id="WP_098075813.1">
    <property type="nucleotide sequence ID" value="NZ_PDEQ01000005.1"/>
</dbReference>
<dbReference type="AlphaFoldDB" id="A0A2A8CX76"/>
<evidence type="ECO:0000256" key="4">
    <source>
        <dbReference type="SAM" id="MobiDB-lite"/>
    </source>
</evidence>
<keyword evidence="6" id="KW-0121">Carboxypeptidase</keyword>
<accession>A0A2A8CX76</accession>
<feature type="region of interest" description="Disordered" evidence="4">
    <location>
        <begin position="1"/>
        <end position="20"/>
    </location>
</feature>
<dbReference type="SUPFAM" id="SSF55031">
    <property type="entry name" value="Bacterial exopeptidase dimerisation domain"/>
    <property type="match status" value="1"/>
</dbReference>
<evidence type="ECO:0000256" key="1">
    <source>
        <dbReference type="ARBA" id="ARBA00022723"/>
    </source>
</evidence>
<evidence type="ECO:0000313" key="6">
    <source>
        <dbReference type="EMBL" id="PEN13220.1"/>
    </source>
</evidence>
<feature type="compositionally biased region" description="Basic and acidic residues" evidence="4">
    <location>
        <begin position="9"/>
        <end position="20"/>
    </location>
</feature>
<comment type="caution">
    <text evidence="6">The sequence shown here is derived from an EMBL/GenBank/DDBJ whole genome shotgun (WGS) entry which is preliminary data.</text>
</comment>
<keyword evidence="7" id="KW-1185">Reference proteome</keyword>
<evidence type="ECO:0000313" key="7">
    <source>
        <dbReference type="Proteomes" id="UP000220102"/>
    </source>
</evidence>
<organism evidence="6 7">
    <name type="scientific">Longibacter salinarum</name>
    <dbReference type="NCBI Taxonomy" id="1850348"/>
    <lineage>
        <taxon>Bacteria</taxon>
        <taxon>Pseudomonadati</taxon>
        <taxon>Rhodothermota</taxon>
        <taxon>Rhodothermia</taxon>
        <taxon>Rhodothermales</taxon>
        <taxon>Salisaetaceae</taxon>
        <taxon>Longibacter</taxon>
    </lineage>
</organism>
<dbReference type="InterPro" id="IPR017150">
    <property type="entry name" value="Pept_M20_glutamate_carboxypep"/>
</dbReference>
<dbReference type="Pfam" id="PF01546">
    <property type="entry name" value="Peptidase_M20"/>
    <property type="match status" value="1"/>
</dbReference>
<dbReference type="PANTHER" id="PTHR43808:SF9">
    <property type="entry name" value="BLL0789 PROTEIN"/>
    <property type="match status" value="1"/>
</dbReference>
<dbReference type="EMBL" id="PDEQ01000005">
    <property type="protein sequence ID" value="PEN13220.1"/>
    <property type="molecule type" value="Genomic_DNA"/>
</dbReference>
<feature type="domain" description="Peptidase M20 dimerisation" evidence="5">
    <location>
        <begin position="204"/>
        <end position="298"/>
    </location>
</feature>
<dbReference type="SUPFAM" id="SSF53187">
    <property type="entry name" value="Zn-dependent exopeptidases"/>
    <property type="match status" value="1"/>
</dbReference>
<dbReference type="GO" id="GO:0004180">
    <property type="term" value="F:carboxypeptidase activity"/>
    <property type="evidence" value="ECO:0007669"/>
    <property type="project" value="UniProtKB-KW"/>
</dbReference>
<evidence type="ECO:0000256" key="3">
    <source>
        <dbReference type="PIRSR" id="PIRSR037238-1"/>
    </source>
</evidence>
<dbReference type="Gene3D" id="3.40.630.10">
    <property type="entry name" value="Zn peptidases"/>
    <property type="match status" value="1"/>
</dbReference>
<dbReference type="Gene3D" id="3.30.70.360">
    <property type="match status" value="1"/>
</dbReference>
<dbReference type="InterPro" id="IPR002933">
    <property type="entry name" value="Peptidase_M20"/>
</dbReference>
<dbReference type="PIRSF" id="PIRSF037238">
    <property type="entry name" value="Carboxypeptidase_G2"/>
    <property type="match status" value="1"/>
</dbReference>
<dbReference type="Proteomes" id="UP000220102">
    <property type="component" value="Unassembled WGS sequence"/>
</dbReference>
<evidence type="ECO:0000256" key="2">
    <source>
        <dbReference type="ARBA" id="ARBA00022801"/>
    </source>
</evidence>
<dbReference type="CDD" id="cd03885">
    <property type="entry name" value="M20_CPDG2"/>
    <property type="match status" value="1"/>
</dbReference>
<evidence type="ECO:0000259" key="5">
    <source>
        <dbReference type="Pfam" id="PF07687"/>
    </source>
</evidence>